<comment type="subcellular location">
    <subcellularLocation>
        <location evidence="2 18">Mitochondrion inner membrane</location>
        <topology evidence="2 18">Multi-pass membrane protein</topology>
    </subcellularLocation>
</comment>
<feature type="transmembrane region" description="Helical" evidence="18">
    <location>
        <begin position="56"/>
        <end position="79"/>
    </location>
</feature>
<dbReference type="AlphaFoldDB" id="A0A348AYC9"/>
<dbReference type="PRINTS" id="PR01436">
    <property type="entry name" value="NADHDHGNASE2"/>
</dbReference>
<dbReference type="InterPro" id="IPR050175">
    <property type="entry name" value="Complex_I_Subunit_2"/>
</dbReference>
<evidence type="ECO:0000256" key="11">
    <source>
        <dbReference type="ARBA" id="ARBA00022982"/>
    </source>
</evidence>
<feature type="transmembrane region" description="Helical" evidence="18">
    <location>
        <begin position="316"/>
        <end position="337"/>
    </location>
</feature>
<organism evidence="20">
    <name type="scientific">Dryococelus australis</name>
    <dbReference type="NCBI Taxonomy" id="614101"/>
    <lineage>
        <taxon>Eukaryota</taxon>
        <taxon>Metazoa</taxon>
        <taxon>Ecdysozoa</taxon>
        <taxon>Arthropoda</taxon>
        <taxon>Hexapoda</taxon>
        <taxon>Insecta</taxon>
        <taxon>Pterygota</taxon>
        <taxon>Neoptera</taxon>
        <taxon>Polyneoptera</taxon>
        <taxon>Phasmatodea</taxon>
        <taxon>Verophasmatodea</taxon>
        <taxon>Anareolatae</taxon>
        <taxon>Phasmatidae</taxon>
        <taxon>Eurycanthinae</taxon>
        <taxon>Dryococelus</taxon>
    </lineage>
</organism>
<comment type="function">
    <text evidence="18">Core subunit of the mitochondrial membrane respiratory chain NADH dehydrogenase (Complex I) which catalyzes electron transfer from NADH through the respiratory chain, using ubiquinone as an electron acceptor. Essential for the catalytic activity and assembly of complex I.</text>
</comment>
<feature type="transmembrane region" description="Helical" evidence="18">
    <location>
        <begin position="237"/>
        <end position="259"/>
    </location>
</feature>
<evidence type="ECO:0000256" key="7">
    <source>
        <dbReference type="ARBA" id="ARBA00022660"/>
    </source>
</evidence>
<protein>
    <recommendedName>
        <fullName evidence="5 18">NADH-ubiquinone oxidoreductase chain 2</fullName>
        <ecNumber evidence="4 18">7.1.1.2</ecNumber>
    </recommendedName>
</protein>
<evidence type="ECO:0000256" key="10">
    <source>
        <dbReference type="ARBA" id="ARBA00022967"/>
    </source>
</evidence>
<dbReference type="Pfam" id="PF00361">
    <property type="entry name" value="Proton_antipo_M"/>
    <property type="match status" value="1"/>
</dbReference>
<accession>A0A348AYC9</accession>
<evidence type="ECO:0000256" key="1">
    <source>
        <dbReference type="ARBA" id="ARBA00003257"/>
    </source>
</evidence>
<dbReference type="GO" id="GO:0006120">
    <property type="term" value="P:mitochondrial electron transport, NADH to ubiquinone"/>
    <property type="evidence" value="ECO:0007669"/>
    <property type="project" value="InterPro"/>
</dbReference>
<feature type="transmembrane region" description="Helical" evidence="18">
    <location>
        <begin position="7"/>
        <end position="33"/>
    </location>
</feature>
<keyword evidence="11 18" id="KW-0249">Electron transport</keyword>
<keyword evidence="16 18" id="KW-0472">Membrane</keyword>
<keyword evidence="9 18" id="KW-0999">Mitochondrion inner membrane</keyword>
<keyword evidence="6" id="KW-0813">Transport</keyword>
<evidence type="ECO:0000256" key="15">
    <source>
        <dbReference type="ARBA" id="ARBA00023128"/>
    </source>
</evidence>
<evidence type="ECO:0000256" key="9">
    <source>
        <dbReference type="ARBA" id="ARBA00022792"/>
    </source>
</evidence>
<name>A0A348AYC9_9NEOP</name>
<keyword evidence="14 18" id="KW-0830">Ubiquinone</keyword>
<dbReference type="InterPro" id="IPR003917">
    <property type="entry name" value="NADH_UbQ_OxRdtase_chain2"/>
</dbReference>
<comment type="function">
    <text evidence="1">Core subunit of the mitochondrial membrane respiratory chain NADH dehydrogenase (Complex I) that is believed to belong to the minimal assembly required for catalysis. Complex I functions in the transfer of electrons from NADH to the respiratory chain. The immediate electron acceptor for the enzyme is believed to be ubiquinone.</text>
</comment>
<evidence type="ECO:0000256" key="14">
    <source>
        <dbReference type="ARBA" id="ARBA00023075"/>
    </source>
</evidence>
<keyword evidence="7 18" id="KW-0679">Respiratory chain</keyword>
<comment type="catalytic activity">
    <reaction evidence="17 18">
        <text>a ubiquinone + NADH + 5 H(+)(in) = a ubiquinol + NAD(+) + 4 H(+)(out)</text>
        <dbReference type="Rhea" id="RHEA:29091"/>
        <dbReference type="Rhea" id="RHEA-COMP:9565"/>
        <dbReference type="Rhea" id="RHEA-COMP:9566"/>
        <dbReference type="ChEBI" id="CHEBI:15378"/>
        <dbReference type="ChEBI" id="CHEBI:16389"/>
        <dbReference type="ChEBI" id="CHEBI:17976"/>
        <dbReference type="ChEBI" id="CHEBI:57540"/>
        <dbReference type="ChEBI" id="CHEBI:57945"/>
        <dbReference type="EC" id="7.1.1.2"/>
    </reaction>
</comment>
<keyword evidence="15 18" id="KW-0496">Mitochondrion</keyword>
<feature type="domain" description="NADH:quinone oxidoreductase/Mrp antiporter transmembrane" evidence="19">
    <location>
        <begin position="23"/>
        <end position="284"/>
    </location>
</feature>
<evidence type="ECO:0000256" key="16">
    <source>
        <dbReference type="ARBA" id="ARBA00023136"/>
    </source>
</evidence>
<evidence type="ECO:0000256" key="3">
    <source>
        <dbReference type="ARBA" id="ARBA00007012"/>
    </source>
</evidence>
<evidence type="ECO:0000256" key="18">
    <source>
        <dbReference type="RuleBase" id="RU003403"/>
    </source>
</evidence>
<dbReference type="EMBL" id="AP018522">
    <property type="protein sequence ID" value="BBD12691.1"/>
    <property type="molecule type" value="Genomic_DNA"/>
</dbReference>
<evidence type="ECO:0000256" key="6">
    <source>
        <dbReference type="ARBA" id="ARBA00022448"/>
    </source>
</evidence>
<evidence type="ECO:0000256" key="13">
    <source>
        <dbReference type="ARBA" id="ARBA00023027"/>
    </source>
</evidence>
<dbReference type="InterPro" id="IPR001750">
    <property type="entry name" value="ND/Mrp_TM"/>
</dbReference>
<keyword evidence="10 18" id="KW-1278">Translocase</keyword>
<keyword evidence="8 18" id="KW-0812">Transmembrane</keyword>
<evidence type="ECO:0000256" key="5">
    <source>
        <dbReference type="ARBA" id="ARBA00021008"/>
    </source>
</evidence>
<reference evidence="20" key="1">
    <citation type="journal article" date="2017" name="Curr. Biol.">
        <title>Museum Genomics Confirms that the Lord Howe Island Stick Insect Survived Extinction.</title>
        <authorList>
            <person name="Mikheyev A.S."/>
            <person name="Zwick A."/>
            <person name="Magrath M.J.L."/>
            <person name="Grau M.L."/>
            <person name="Qiu L."/>
            <person name="Su Y.N."/>
            <person name="Yeates D."/>
        </authorList>
    </citation>
    <scope>NUCLEOTIDE SEQUENCE</scope>
</reference>
<evidence type="ECO:0000256" key="12">
    <source>
        <dbReference type="ARBA" id="ARBA00022989"/>
    </source>
</evidence>
<keyword evidence="13 18" id="KW-0520">NAD</keyword>
<evidence type="ECO:0000313" key="20">
    <source>
        <dbReference type="EMBL" id="BBD12691.1"/>
    </source>
</evidence>
<comment type="similarity">
    <text evidence="3 18">Belongs to the complex I subunit 2 family.</text>
</comment>
<proteinExistence type="inferred from homology"/>
<feature type="transmembrane region" description="Helical" evidence="18">
    <location>
        <begin position="271"/>
        <end position="289"/>
    </location>
</feature>
<dbReference type="GO" id="GO:0008137">
    <property type="term" value="F:NADH dehydrogenase (ubiquinone) activity"/>
    <property type="evidence" value="ECO:0007669"/>
    <property type="project" value="UniProtKB-EC"/>
</dbReference>
<geneLocation type="mitochondrion" evidence="20"/>
<dbReference type="GO" id="GO:0005743">
    <property type="term" value="C:mitochondrial inner membrane"/>
    <property type="evidence" value="ECO:0007669"/>
    <property type="project" value="UniProtKB-SubCell"/>
</dbReference>
<evidence type="ECO:0000256" key="8">
    <source>
        <dbReference type="ARBA" id="ARBA00022692"/>
    </source>
</evidence>
<dbReference type="EC" id="7.1.1.2" evidence="4 18"/>
<evidence type="ECO:0000259" key="19">
    <source>
        <dbReference type="Pfam" id="PF00361"/>
    </source>
</evidence>
<dbReference type="PANTHER" id="PTHR46552:SF1">
    <property type="entry name" value="NADH-UBIQUINONE OXIDOREDUCTASE CHAIN 2"/>
    <property type="match status" value="1"/>
</dbReference>
<reference evidence="20" key="2">
    <citation type="submission" date="2018-02" db="EMBL/GenBank/DDBJ databases">
        <authorList>
            <person name="Cohen D.B."/>
            <person name="Kent A.D."/>
        </authorList>
    </citation>
    <scope>NUCLEOTIDE SEQUENCE</scope>
</reference>
<evidence type="ECO:0000256" key="4">
    <source>
        <dbReference type="ARBA" id="ARBA00012944"/>
    </source>
</evidence>
<keyword evidence="12 18" id="KW-1133">Transmembrane helix</keyword>
<gene>
    <name evidence="20" type="primary">ND2</name>
</gene>
<evidence type="ECO:0000256" key="17">
    <source>
        <dbReference type="ARBA" id="ARBA00049551"/>
    </source>
</evidence>
<feature type="transmembrane region" description="Helical" evidence="18">
    <location>
        <begin position="146"/>
        <end position="167"/>
    </location>
</feature>
<dbReference type="PANTHER" id="PTHR46552">
    <property type="entry name" value="NADH-UBIQUINONE OXIDOREDUCTASE CHAIN 2"/>
    <property type="match status" value="1"/>
</dbReference>
<evidence type="ECO:0000256" key="2">
    <source>
        <dbReference type="ARBA" id="ARBA00004448"/>
    </source>
</evidence>
<sequence length="338" mass="39352">MNKPSNTMFVIIMIMSVILSISSNSWFMVWMGMEINMMSFLPLIMEQKNMNSKESALTYFLVQTIASMLLLMSVIMIMINNKKMNLYNESMSEMLLMSSLMMKSGISPFHFWMPKMMEGLNWNKCLILMTWQKITPLMMMSTVVKINMINITAMVLSIIIGAVGGLNQTSIRKLMAYSSISNNGWMLAAMMMSENLWLLYFIMYALMTMMMTLSMNVHKIFHMNQLMSMNESMYMKFILLINMLSISGLPPMLGFLPKWLVMQSSMSMNELMIMSMMVMLTLITIYYYLRMMYTALMLTNTEPKWNKMILVKNYKLMMPITIMTMMGLITITMVMSIY</sequence>
<feature type="transmembrane region" description="Helical" evidence="18">
    <location>
        <begin position="197"/>
        <end position="217"/>
    </location>
</feature>